<evidence type="ECO:0000313" key="3">
    <source>
        <dbReference type="Proteomes" id="UP000887159"/>
    </source>
</evidence>
<dbReference type="EMBL" id="BMAU01021349">
    <property type="protein sequence ID" value="GFY18696.1"/>
    <property type="molecule type" value="Genomic_DNA"/>
</dbReference>
<comment type="caution">
    <text evidence="2">The sequence shown here is derived from an EMBL/GenBank/DDBJ whole genome shotgun (WGS) entry which is preliminary data.</text>
</comment>
<dbReference type="AlphaFoldDB" id="A0A8X6T2G9"/>
<keyword evidence="3" id="KW-1185">Reference proteome</keyword>
<feature type="compositionally biased region" description="Acidic residues" evidence="1">
    <location>
        <begin position="158"/>
        <end position="175"/>
    </location>
</feature>
<reference evidence="2" key="1">
    <citation type="submission" date="2020-08" db="EMBL/GenBank/DDBJ databases">
        <title>Multicomponent nature underlies the extraordinary mechanical properties of spider dragline silk.</title>
        <authorList>
            <person name="Kono N."/>
            <person name="Nakamura H."/>
            <person name="Mori M."/>
            <person name="Yoshida Y."/>
            <person name="Ohtoshi R."/>
            <person name="Malay A.D."/>
            <person name="Moran D.A.P."/>
            <person name="Tomita M."/>
            <person name="Numata K."/>
            <person name="Arakawa K."/>
        </authorList>
    </citation>
    <scope>NUCLEOTIDE SEQUENCE</scope>
</reference>
<name>A0A8X6T2G9_TRICX</name>
<protein>
    <submittedName>
        <fullName evidence="2">Uncharacterized protein</fullName>
    </submittedName>
</protein>
<evidence type="ECO:0000256" key="1">
    <source>
        <dbReference type="SAM" id="MobiDB-lite"/>
    </source>
</evidence>
<evidence type="ECO:0000313" key="2">
    <source>
        <dbReference type="EMBL" id="GFY18696.1"/>
    </source>
</evidence>
<proteinExistence type="predicted"/>
<feature type="region of interest" description="Disordered" evidence="1">
    <location>
        <begin position="123"/>
        <end position="175"/>
    </location>
</feature>
<accession>A0A8X6T2G9</accession>
<sequence>MCLPLGRKLGIKITCCHWYPPIRYRSKRRYQLPGNVLGLQCSLVLNKIQKQYSPLLIFIEYPEKASQKVSVNIVLLERQVPAFYVKMRVACILILSAVICLSVIQNNRANASIFKRSPIPADSDDSVGTGIRVERSPQNDDDNSTPQPTNDTDTTDSSSDDDDDSDDGDDDDDDDDTIVIVVDWEWWNWGLGFFR</sequence>
<dbReference type="Proteomes" id="UP000887159">
    <property type="component" value="Unassembled WGS sequence"/>
</dbReference>
<gene>
    <name evidence="2" type="primary">NCL1_14224</name>
    <name evidence="2" type="ORF">TNCV_2399191</name>
</gene>
<organism evidence="2 3">
    <name type="scientific">Trichonephila clavipes</name>
    <name type="common">Golden silk orbweaver</name>
    <name type="synonym">Nephila clavipes</name>
    <dbReference type="NCBI Taxonomy" id="2585209"/>
    <lineage>
        <taxon>Eukaryota</taxon>
        <taxon>Metazoa</taxon>
        <taxon>Ecdysozoa</taxon>
        <taxon>Arthropoda</taxon>
        <taxon>Chelicerata</taxon>
        <taxon>Arachnida</taxon>
        <taxon>Araneae</taxon>
        <taxon>Araneomorphae</taxon>
        <taxon>Entelegynae</taxon>
        <taxon>Araneoidea</taxon>
        <taxon>Nephilidae</taxon>
        <taxon>Trichonephila</taxon>
    </lineage>
</organism>
<feature type="compositionally biased region" description="Low complexity" evidence="1">
    <location>
        <begin position="144"/>
        <end position="157"/>
    </location>
</feature>